<keyword evidence="7" id="KW-1185">Reference proteome</keyword>
<evidence type="ECO:0000256" key="3">
    <source>
        <dbReference type="ARBA" id="ARBA00022525"/>
    </source>
</evidence>
<dbReference type="Pfam" id="PF17065">
    <property type="entry name" value="UPF0669"/>
    <property type="match status" value="1"/>
</dbReference>
<dbReference type="PANTHER" id="PTHR31703:SF2">
    <property type="entry name" value="UPF0669 PROTEIN C6ORF120"/>
    <property type="match status" value="1"/>
</dbReference>
<proteinExistence type="inferred from homology"/>
<comment type="caution">
    <text evidence="6">The sequence shown here is derived from an EMBL/GenBank/DDBJ whole genome shotgun (WGS) entry which is preliminary data.</text>
</comment>
<dbReference type="AlphaFoldDB" id="A0ABD6EQS8"/>
<keyword evidence="4" id="KW-0732">Signal</keyword>
<gene>
    <name evidence="6" type="ORF">AB6A40_009034</name>
</gene>
<keyword evidence="3" id="KW-0964">Secreted</keyword>
<evidence type="ECO:0000256" key="1">
    <source>
        <dbReference type="ARBA" id="ARBA00004613"/>
    </source>
</evidence>
<dbReference type="EMBL" id="JBGFUD010009010">
    <property type="protein sequence ID" value="MFH4982325.1"/>
    <property type="molecule type" value="Genomic_DNA"/>
</dbReference>
<dbReference type="PANTHER" id="PTHR31703">
    <property type="entry name" value="UPF0669 PROTEIN C6ORF120"/>
    <property type="match status" value="1"/>
</dbReference>
<organism evidence="6 7">
    <name type="scientific">Gnathostoma spinigerum</name>
    <dbReference type="NCBI Taxonomy" id="75299"/>
    <lineage>
        <taxon>Eukaryota</taxon>
        <taxon>Metazoa</taxon>
        <taxon>Ecdysozoa</taxon>
        <taxon>Nematoda</taxon>
        <taxon>Chromadorea</taxon>
        <taxon>Rhabditida</taxon>
        <taxon>Spirurina</taxon>
        <taxon>Gnathostomatomorpha</taxon>
        <taxon>Gnathostomatoidea</taxon>
        <taxon>Gnathostomatidae</taxon>
        <taxon>Gnathostoma</taxon>
    </lineage>
</organism>
<accession>A0ABD6EQS8</accession>
<dbReference type="InterPro" id="IPR031420">
    <property type="entry name" value="UPF0669"/>
</dbReference>
<dbReference type="GO" id="GO:0005576">
    <property type="term" value="C:extracellular region"/>
    <property type="evidence" value="ECO:0007669"/>
    <property type="project" value="UniProtKB-SubCell"/>
</dbReference>
<comment type="similarity">
    <text evidence="2">Belongs to the UPF0669 family.</text>
</comment>
<evidence type="ECO:0000313" key="6">
    <source>
        <dbReference type="EMBL" id="MFH4982325.1"/>
    </source>
</evidence>
<reference evidence="6 7" key="1">
    <citation type="submission" date="2024-08" db="EMBL/GenBank/DDBJ databases">
        <title>Gnathostoma spinigerum genome.</title>
        <authorList>
            <person name="Gonzalez-Bertolin B."/>
            <person name="Monzon S."/>
            <person name="Zaballos A."/>
            <person name="Jimenez P."/>
            <person name="Dekumyoy P."/>
            <person name="Varona S."/>
            <person name="Cuesta I."/>
            <person name="Sumanam S."/>
            <person name="Adisakwattana P."/>
            <person name="Gasser R.B."/>
            <person name="Hernandez-Gonzalez A."/>
            <person name="Young N.D."/>
            <person name="Perteguer M.J."/>
        </authorList>
    </citation>
    <scope>NUCLEOTIDE SEQUENCE [LARGE SCALE GENOMIC DNA]</scope>
    <source>
        <strain evidence="6">AL3</strain>
        <tissue evidence="6">Liver</tissue>
    </source>
</reference>
<evidence type="ECO:0000256" key="5">
    <source>
        <dbReference type="ARBA" id="ARBA00023180"/>
    </source>
</evidence>
<evidence type="ECO:0000256" key="4">
    <source>
        <dbReference type="ARBA" id="ARBA00022729"/>
    </source>
</evidence>
<sequence>MASVGRLNGKDRLLRYILFSSFLYAFSNALNEREFNIGEISYENETVNLHLVCGDVLPSNWSYFEIKWPGRIRVVLQSLSGDADLYLSYRLKKPGVGVSEHDMVSASCGLDVVDISQYGKRPVHVGVYGHPSKPKTSYKLLLMMIPKHDSEFDREISVPVEIISEYNLPTDAEKPSSSLKDSFFSVVGIVSQVFFEILFDVLL</sequence>
<comment type="subcellular location">
    <subcellularLocation>
        <location evidence="1">Secreted</location>
    </subcellularLocation>
</comment>
<evidence type="ECO:0000313" key="7">
    <source>
        <dbReference type="Proteomes" id="UP001608902"/>
    </source>
</evidence>
<evidence type="ECO:0000256" key="2">
    <source>
        <dbReference type="ARBA" id="ARBA00008960"/>
    </source>
</evidence>
<dbReference type="Proteomes" id="UP001608902">
    <property type="component" value="Unassembled WGS sequence"/>
</dbReference>
<name>A0ABD6EQS8_9BILA</name>
<protein>
    <submittedName>
        <fullName evidence="6">Uncharacterized protein</fullName>
    </submittedName>
</protein>
<keyword evidence="5" id="KW-0325">Glycoprotein</keyword>